<dbReference type="InterPro" id="IPR021212">
    <property type="entry name" value="DUF2760"/>
</dbReference>
<proteinExistence type="predicted"/>
<name>A0A7I9VP65_9BACT</name>
<protein>
    <recommendedName>
        <fullName evidence="2">DUF2760 domain-containing protein</fullName>
    </recommendedName>
</protein>
<evidence type="ECO:0000313" key="3">
    <source>
        <dbReference type="EMBL" id="GEJ58193.1"/>
    </source>
</evidence>
<evidence type="ECO:0000313" key="4">
    <source>
        <dbReference type="Proteomes" id="UP000503640"/>
    </source>
</evidence>
<feature type="domain" description="DUF2760" evidence="2">
    <location>
        <begin position="106"/>
        <end position="226"/>
    </location>
</feature>
<evidence type="ECO:0000256" key="1">
    <source>
        <dbReference type="SAM" id="MobiDB-lite"/>
    </source>
</evidence>
<feature type="compositionally biased region" description="Pro residues" evidence="1">
    <location>
        <begin position="86"/>
        <end position="96"/>
    </location>
</feature>
<reference evidence="4" key="1">
    <citation type="journal article" date="2020" name="Appl. Environ. Microbiol.">
        <title>Diazotrophic Anaeromyxobacter Isolates from Soils.</title>
        <authorList>
            <person name="Masuda Y."/>
            <person name="Yamanaka H."/>
            <person name="Xu Z.X."/>
            <person name="Shiratori Y."/>
            <person name="Aono T."/>
            <person name="Amachi S."/>
            <person name="Senoo K."/>
            <person name="Itoh H."/>
        </authorList>
    </citation>
    <scope>NUCLEOTIDE SEQUENCE [LARGE SCALE GENOMIC DNA]</scope>
    <source>
        <strain evidence="4">R267</strain>
    </source>
</reference>
<sequence length="227" mass="23762">MDGTLTPLQRFFLAFVAFFAVLFNRRFAEEVHLLRERQRALPPGAPPLPEAQPPSPAVPAPRAGASEAGRTAPAPSAAPAAAPPAAAAPPPIPAPKPAAKAAPEHAESLQVIALLQRDGRLLDFLEESLEGFSDSEIGAAARTVHAGCKKALAAYLELEPVLREPEGARVTVAAGFDPAAVRLTGNVVGQPPFKGALRHHGWRAARTSFPPLPGHDPRILAAAEVEL</sequence>
<feature type="region of interest" description="Disordered" evidence="1">
    <location>
        <begin position="42"/>
        <end position="103"/>
    </location>
</feature>
<gene>
    <name evidence="3" type="ORF">AMYX_29340</name>
</gene>
<keyword evidence="4" id="KW-1185">Reference proteome</keyword>
<dbReference type="EMBL" id="BJTG01000007">
    <property type="protein sequence ID" value="GEJ58193.1"/>
    <property type="molecule type" value="Genomic_DNA"/>
</dbReference>
<feature type="compositionally biased region" description="Low complexity" evidence="1">
    <location>
        <begin position="60"/>
        <end position="85"/>
    </location>
</feature>
<organism evidence="3 4">
    <name type="scientific">Anaeromyxobacter diazotrophicus</name>
    <dbReference type="NCBI Taxonomy" id="2590199"/>
    <lineage>
        <taxon>Bacteria</taxon>
        <taxon>Pseudomonadati</taxon>
        <taxon>Myxococcota</taxon>
        <taxon>Myxococcia</taxon>
        <taxon>Myxococcales</taxon>
        <taxon>Cystobacterineae</taxon>
        <taxon>Anaeromyxobacteraceae</taxon>
        <taxon>Anaeromyxobacter</taxon>
    </lineage>
</organism>
<dbReference type="Proteomes" id="UP000503640">
    <property type="component" value="Unassembled WGS sequence"/>
</dbReference>
<comment type="caution">
    <text evidence="3">The sequence shown here is derived from an EMBL/GenBank/DDBJ whole genome shotgun (WGS) entry which is preliminary data.</text>
</comment>
<dbReference type="AlphaFoldDB" id="A0A7I9VP65"/>
<dbReference type="Pfam" id="PF10816">
    <property type="entry name" value="DUF2760"/>
    <property type="match status" value="1"/>
</dbReference>
<evidence type="ECO:0000259" key="2">
    <source>
        <dbReference type="Pfam" id="PF10816"/>
    </source>
</evidence>
<feature type="compositionally biased region" description="Pro residues" evidence="1">
    <location>
        <begin position="43"/>
        <end position="59"/>
    </location>
</feature>
<dbReference type="RefSeq" id="WP_176066524.1">
    <property type="nucleotide sequence ID" value="NZ_BJTG01000007.1"/>
</dbReference>
<accession>A0A7I9VP65</accession>